<dbReference type="Proteomes" id="UP000198625">
    <property type="component" value="Unassembled WGS sequence"/>
</dbReference>
<evidence type="ECO:0000313" key="14">
    <source>
        <dbReference type="Proteomes" id="UP000198625"/>
    </source>
</evidence>
<dbReference type="AlphaFoldDB" id="A0A1H3N6M5"/>
<feature type="transmembrane region" description="Helical" evidence="11">
    <location>
        <begin position="259"/>
        <end position="278"/>
    </location>
</feature>
<evidence type="ECO:0000256" key="6">
    <source>
        <dbReference type="ARBA" id="ARBA00022801"/>
    </source>
</evidence>
<dbReference type="InterPro" id="IPR008915">
    <property type="entry name" value="Peptidase_M50"/>
</dbReference>
<keyword evidence="10 11" id="KW-0472">Membrane</keyword>
<evidence type="ECO:0000256" key="9">
    <source>
        <dbReference type="ARBA" id="ARBA00023049"/>
    </source>
</evidence>
<keyword evidence="7 11" id="KW-0862">Zinc</keyword>
<dbReference type="GO" id="GO:0006508">
    <property type="term" value="P:proteolysis"/>
    <property type="evidence" value="ECO:0007669"/>
    <property type="project" value="UniProtKB-KW"/>
</dbReference>
<keyword evidence="9 11" id="KW-0482">Metalloprotease</keyword>
<dbReference type="InterPro" id="IPR041489">
    <property type="entry name" value="PDZ_6"/>
</dbReference>
<feature type="transmembrane region" description="Helical" evidence="11">
    <location>
        <begin position="89"/>
        <end position="113"/>
    </location>
</feature>
<dbReference type="RefSeq" id="WP_091728100.1">
    <property type="nucleotide sequence ID" value="NZ_FNQE01000009.1"/>
</dbReference>
<dbReference type="InterPro" id="IPR036034">
    <property type="entry name" value="PDZ_sf"/>
</dbReference>
<dbReference type="SUPFAM" id="SSF50156">
    <property type="entry name" value="PDZ domain-like"/>
    <property type="match status" value="1"/>
</dbReference>
<evidence type="ECO:0000259" key="12">
    <source>
        <dbReference type="SMART" id="SM00228"/>
    </source>
</evidence>
<sequence>MQTALATIFVFFIVVLFHEFGHFIVAKLSGIKVHEFAIGMGPKLFKINKGETDYSLRLLPIGGYVKMEGEDEYSNDARSFSKKSIRIRMAVIAAGAIMNFVLAIIVFSIYSFYIGVPTTTIDNVTEGLPAYEAGLRKGDTIITIDNYKVNNWEDVKSAINASNGLEIRVTVLRNEKEQFFSIKPIIEKKDNRLIIGIYPEMERSLILSIKNGFENVILVLGLMFQFFVMLFKGKVSSGDISGPIGIVYLVGEAAKSGTLYVLYVAGFISINLGFFNLLPIPALDGSRLVFLLIELVRGKPVNPEKEGFVHFVGLVLLMALMLVVAYKDIIKFNVFRW</sequence>
<evidence type="ECO:0000256" key="8">
    <source>
        <dbReference type="ARBA" id="ARBA00022989"/>
    </source>
</evidence>
<gene>
    <name evidence="13" type="ORF">SAMN05660462_01025</name>
</gene>
<dbReference type="GO" id="GO:0046872">
    <property type="term" value="F:metal ion binding"/>
    <property type="evidence" value="ECO:0007669"/>
    <property type="project" value="UniProtKB-KW"/>
</dbReference>
<keyword evidence="4 13" id="KW-0645">Protease</keyword>
<comment type="similarity">
    <text evidence="3 11">Belongs to the peptidase M50B family.</text>
</comment>
<organism evidence="13 14">
    <name type="scientific">Proteiniborus ethanoligenes</name>
    <dbReference type="NCBI Taxonomy" id="415015"/>
    <lineage>
        <taxon>Bacteria</taxon>
        <taxon>Bacillati</taxon>
        <taxon>Bacillota</taxon>
        <taxon>Clostridia</taxon>
        <taxon>Eubacteriales</taxon>
        <taxon>Proteiniborus</taxon>
    </lineage>
</organism>
<evidence type="ECO:0000256" key="1">
    <source>
        <dbReference type="ARBA" id="ARBA00001947"/>
    </source>
</evidence>
<keyword evidence="5 11" id="KW-0812">Transmembrane</keyword>
<dbReference type="Pfam" id="PF02163">
    <property type="entry name" value="Peptidase_M50"/>
    <property type="match status" value="1"/>
</dbReference>
<dbReference type="PANTHER" id="PTHR42837:SF2">
    <property type="entry name" value="MEMBRANE METALLOPROTEASE ARASP2, CHLOROPLASTIC-RELATED"/>
    <property type="match status" value="1"/>
</dbReference>
<accession>A0A1H3N6M5</accession>
<name>A0A1H3N6M5_9FIRM</name>
<dbReference type="InterPro" id="IPR001478">
    <property type="entry name" value="PDZ"/>
</dbReference>
<comment type="cofactor">
    <cofactor evidence="1 11">
        <name>Zn(2+)</name>
        <dbReference type="ChEBI" id="CHEBI:29105"/>
    </cofactor>
</comment>
<evidence type="ECO:0000313" key="13">
    <source>
        <dbReference type="EMBL" id="SDY84330.1"/>
    </source>
</evidence>
<keyword evidence="14" id="KW-1185">Reference proteome</keyword>
<reference evidence="13 14" key="1">
    <citation type="submission" date="2016-10" db="EMBL/GenBank/DDBJ databases">
        <authorList>
            <person name="de Groot N.N."/>
        </authorList>
    </citation>
    <scope>NUCLEOTIDE SEQUENCE [LARGE SCALE GENOMIC DNA]</scope>
    <source>
        <strain evidence="13 14">DSM 21650</strain>
    </source>
</reference>
<dbReference type="NCBIfam" id="TIGR00054">
    <property type="entry name" value="RIP metalloprotease RseP"/>
    <property type="match status" value="1"/>
</dbReference>
<keyword evidence="11" id="KW-0479">Metal-binding</keyword>
<feature type="transmembrane region" description="Helical" evidence="11">
    <location>
        <begin position="307"/>
        <end position="326"/>
    </location>
</feature>
<comment type="subcellular location">
    <subcellularLocation>
        <location evidence="2">Membrane</location>
        <topology evidence="2">Multi-pass membrane protein</topology>
    </subcellularLocation>
</comment>
<dbReference type="CDD" id="cd23081">
    <property type="entry name" value="cpPDZ_EcRseP-like"/>
    <property type="match status" value="1"/>
</dbReference>
<protein>
    <recommendedName>
        <fullName evidence="11">Zinc metalloprotease</fullName>
        <ecNumber evidence="11">3.4.24.-</ecNumber>
    </recommendedName>
</protein>
<evidence type="ECO:0000256" key="7">
    <source>
        <dbReference type="ARBA" id="ARBA00022833"/>
    </source>
</evidence>
<dbReference type="OrthoDB" id="9782003at2"/>
<dbReference type="EC" id="3.4.24.-" evidence="11"/>
<dbReference type="InterPro" id="IPR004387">
    <property type="entry name" value="Pept_M50_Zn"/>
</dbReference>
<dbReference type="Gene3D" id="2.30.42.10">
    <property type="match status" value="1"/>
</dbReference>
<evidence type="ECO:0000256" key="3">
    <source>
        <dbReference type="ARBA" id="ARBA00007931"/>
    </source>
</evidence>
<proteinExistence type="inferred from homology"/>
<dbReference type="SMART" id="SM00228">
    <property type="entry name" value="PDZ"/>
    <property type="match status" value="1"/>
</dbReference>
<feature type="transmembrane region" description="Helical" evidence="11">
    <location>
        <begin position="212"/>
        <end position="231"/>
    </location>
</feature>
<dbReference type="STRING" id="415015.SAMN05660462_01025"/>
<evidence type="ECO:0000256" key="4">
    <source>
        <dbReference type="ARBA" id="ARBA00022670"/>
    </source>
</evidence>
<feature type="domain" description="PDZ" evidence="12">
    <location>
        <begin position="108"/>
        <end position="175"/>
    </location>
</feature>
<evidence type="ECO:0000256" key="2">
    <source>
        <dbReference type="ARBA" id="ARBA00004141"/>
    </source>
</evidence>
<dbReference type="GO" id="GO:0004222">
    <property type="term" value="F:metalloendopeptidase activity"/>
    <property type="evidence" value="ECO:0007669"/>
    <property type="project" value="InterPro"/>
</dbReference>
<keyword evidence="6 11" id="KW-0378">Hydrolase</keyword>
<dbReference type="Pfam" id="PF17820">
    <property type="entry name" value="PDZ_6"/>
    <property type="match status" value="1"/>
</dbReference>
<dbReference type="PANTHER" id="PTHR42837">
    <property type="entry name" value="REGULATOR OF SIGMA-E PROTEASE RSEP"/>
    <property type="match status" value="1"/>
</dbReference>
<feature type="transmembrane region" description="Helical" evidence="11">
    <location>
        <begin position="6"/>
        <end position="25"/>
    </location>
</feature>
<evidence type="ECO:0000256" key="5">
    <source>
        <dbReference type="ARBA" id="ARBA00022692"/>
    </source>
</evidence>
<dbReference type="GO" id="GO:0016020">
    <property type="term" value="C:membrane"/>
    <property type="evidence" value="ECO:0007669"/>
    <property type="project" value="UniProtKB-SubCell"/>
</dbReference>
<keyword evidence="8 11" id="KW-1133">Transmembrane helix</keyword>
<dbReference type="EMBL" id="FNQE01000009">
    <property type="protein sequence ID" value="SDY84330.1"/>
    <property type="molecule type" value="Genomic_DNA"/>
</dbReference>
<evidence type="ECO:0000256" key="11">
    <source>
        <dbReference type="RuleBase" id="RU362031"/>
    </source>
</evidence>
<evidence type="ECO:0000256" key="10">
    <source>
        <dbReference type="ARBA" id="ARBA00023136"/>
    </source>
</evidence>
<dbReference type="CDD" id="cd06163">
    <property type="entry name" value="S2P-M50_PDZ_RseP-like"/>
    <property type="match status" value="1"/>
</dbReference>